<dbReference type="Gene3D" id="3.40.50.150">
    <property type="entry name" value="Vaccinia Virus protein VP39"/>
    <property type="match status" value="1"/>
</dbReference>
<keyword evidence="2" id="KW-1185">Reference proteome</keyword>
<sequence length="403" mass="46625">MTHSIALRNAVHQHAPSSMMGMQQRLFSTWFDSFIYNQIWEDPVVDLQALQLNTDSRLLTIASGGCNVLNYLTASPAQITAIDLNPYHLSLTRLKLAALQYLPNHKSFYDFFGYADRASNLDNYYNYIQPQLNPELVAFWGKSQLLGSARVKMFTKGLYKQTRFGYFMRCLHWLGERIDCKPSLLLKANSLYEQEVIFNRHIAPFFDNKLVNFLGKLPMSVFSLGIPPQQYAAMKADGNLVQQYRERVKRLACDFPIRDNYFAWQAFSHNYDHTKRLALPAYLKIDNYQLIKEQLPKVETQFGSILDYLKTQPKQSYDRFVLLDAQDWMTDAVLIELWTEILRVAKPGTRVIFRTAATHSPLESALPAELLKYFVYEAAESARLFKQDRSAIYGGFHLYRLAA</sequence>
<dbReference type="PANTHER" id="PTHR47473">
    <property type="entry name" value="BTA1P"/>
    <property type="match status" value="1"/>
</dbReference>
<dbReference type="STRING" id="92487.SAMN02745130_01685"/>
<name>A0A1T4WJ12_9GAMM</name>
<dbReference type="Pfam" id="PF11899">
    <property type="entry name" value="DUF3419"/>
    <property type="match status" value="1"/>
</dbReference>
<dbReference type="InterPro" id="IPR021829">
    <property type="entry name" value="DUF3419"/>
</dbReference>
<dbReference type="GO" id="GO:0016740">
    <property type="term" value="F:transferase activity"/>
    <property type="evidence" value="ECO:0007669"/>
    <property type="project" value="UniProtKB-KW"/>
</dbReference>
<dbReference type="PANTHER" id="PTHR47473:SF1">
    <property type="entry name" value="METHYLTRANSFERASE DOMAIN-CONTAINING PROTEIN"/>
    <property type="match status" value="1"/>
</dbReference>
<dbReference type="SUPFAM" id="SSF53335">
    <property type="entry name" value="S-adenosyl-L-methionine-dependent methyltransferases"/>
    <property type="match status" value="1"/>
</dbReference>
<dbReference type="RefSeq" id="WP_078922158.1">
    <property type="nucleotide sequence ID" value="NZ_FUYB01000006.1"/>
</dbReference>
<accession>A0A1T4WJ12</accession>
<reference evidence="1 2" key="1">
    <citation type="submission" date="2017-02" db="EMBL/GenBank/DDBJ databases">
        <authorList>
            <person name="Peterson S.W."/>
        </authorList>
    </citation>
    <scope>NUCLEOTIDE SEQUENCE [LARGE SCALE GENOMIC DNA]</scope>
    <source>
        <strain evidence="1 2">ATCC 49788</strain>
    </source>
</reference>
<evidence type="ECO:0000313" key="1">
    <source>
        <dbReference type="EMBL" id="SKA76875.1"/>
    </source>
</evidence>
<organism evidence="1 2">
    <name type="scientific">Thiothrix eikelboomii</name>
    <dbReference type="NCBI Taxonomy" id="92487"/>
    <lineage>
        <taxon>Bacteria</taxon>
        <taxon>Pseudomonadati</taxon>
        <taxon>Pseudomonadota</taxon>
        <taxon>Gammaproteobacteria</taxon>
        <taxon>Thiotrichales</taxon>
        <taxon>Thiotrichaceae</taxon>
        <taxon>Thiothrix</taxon>
    </lineage>
</organism>
<dbReference type="OrthoDB" id="1522784at2"/>
<dbReference type="InterPro" id="IPR029063">
    <property type="entry name" value="SAM-dependent_MTases_sf"/>
</dbReference>
<protein>
    <submittedName>
        <fullName evidence="1">S-adenosylmethionine-diacylglycerol 3-amino-3-carboxypropyl transferase</fullName>
    </submittedName>
</protein>
<dbReference type="EMBL" id="FUYB01000006">
    <property type="protein sequence ID" value="SKA76875.1"/>
    <property type="molecule type" value="Genomic_DNA"/>
</dbReference>
<dbReference type="AlphaFoldDB" id="A0A1T4WJ12"/>
<proteinExistence type="predicted"/>
<keyword evidence="1" id="KW-0808">Transferase</keyword>
<evidence type="ECO:0000313" key="2">
    <source>
        <dbReference type="Proteomes" id="UP000190460"/>
    </source>
</evidence>
<gene>
    <name evidence="1" type="ORF">SAMN02745130_01685</name>
</gene>
<dbReference type="Proteomes" id="UP000190460">
    <property type="component" value="Unassembled WGS sequence"/>
</dbReference>